<keyword evidence="5" id="KW-1185">Reference proteome</keyword>
<dbReference type="InterPro" id="IPR035919">
    <property type="entry name" value="EAL_sf"/>
</dbReference>
<dbReference type="PANTHER" id="PTHR44757:SF2">
    <property type="entry name" value="BIOFILM ARCHITECTURE MAINTENANCE PROTEIN MBAA"/>
    <property type="match status" value="1"/>
</dbReference>
<protein>
    <recommendedName>
        <fullName evidence="6">Diguanylate cyclase (GGDEF) domain-containing protein</fullName>
    </recommendedName>
</protein>
<dbReference type="Proteomes" id="UP000647172">
    <property type="component" value="Unassembled WGS sequence"/>
</dbReference>
<comment type="caution">
    <text evidence="4">The sequence shown here is derived from an EMBL/GenBank/DDBJ whole genome shotgun (WGS) entry which is preliminary data.</text>
</comment>
<dbReference type="EMBL" id="BOMQ01000059">
    <property type="protein sequence ID" value="GIE51472.1"/>
    <property type="molecule type" value="Genomic_DNA"/>
</dbReference>
<dbReference type="NCBIfam" id="TIGR00254">
    <property type="entry name" value="GGDEF"/>
    <property type="match status" value="1"/>
</dbReference>
<keyword evidence="1" id="KW-0812">Transmembrane</keyword>
<dbReference type="RefSeq" id="WP_203772023.1">
    <property type="nucleotide sequence ID" value="NZ_BAAAYJ010000001.1"/>
</dbReference>
<dbReference type="InterPro" id="IPR001633">
    <property type="entry name" value="EAL_dom"/>
</dbReference>
<dbReference type="Gene3D" id="3.30.70.270">
    <property type="match status" value="1"/>
</dbReference>
<dbReference type="CDD" id="cd01948">
    <property type="entry name" value="EAL"/>
    <property type="match status" value="1"/>
</dbReference>
<dbReference type="InterPro" id="IPR029787">
    <property type="entry name" value="Nucleotide_cyclase"/>
</dbReference>
<dbReference type="PANTHER" id="PTHR44757">
    <property type="entry name" value="DIGUANYLATE CYCLASE DGCP"/>
    <property type="match status" value="1"/>
</dbReference>
<name>A0A919MNY4_9ACTN</name>
<dbReference type="AlphaFoldDB" id="A0A919MNY4"/>
<keyword evidence="1" id="KW-1133">Transmembrane helix</keyword>
<sequence length="659" mass="70272">MIRRIRSRSVVLTAALTGVLLALAGYVIQGTVHTTRATEQQSHALIVDSLFAEARIAIAMQEVNLRHYQVEPSVAVEQRFAQVALTANDTLARIVAVDAGQARADALRLRAEQLAYQALAERLLALISDSDPAHVQLDRLEVTPAFYTLQDDVDEVARAYHDAAQLQVAALRRTQVRMLAGTSVGFGVGLTLVGMILRLVLSYQRRLVEQATESRHLALHDPLTGLPNRTLFGQRLRAALDGVAAGGHQVALMVIDLNGFKAVNDTMGHHAGDLVLLESGRRLAAGVGPDGVVARLGGDEFAVLLPRVSGVAAATELAERLVGSLRRDFLLDEGPAAISGSLGIALGPLHGAGDELFRHADAAMYRAKGAGGGVAVYDAARDAETPDRMQLFADLRALLDSGDPDGELQLYYQPQVRLGDGSVASVEALVRWAHPGRGLLMPATFLPVAESRGLEVRLTDHLLGLAVRQAARWRAAGRAYRVAVNVSPGCLIDAGFVGRVLRTLAGAGLPPQLLCLELTETSIMADPDRAVRALHEIRQRGVTVSVDDFGTGFSSLAQLRRVPADELKIDRTFVRDLTPGTPDEVMVRSAVDLGHNLGLALVAEGVEDVAALPRLRAMACEYAQGYALSRPVPADRLPQACRDAELVVAAALGLPALSP</sequence>
<evidence type="ECO:0008006" key="6">
    <source>
        <dbReference type="Google" id="ProtNLM"/>
    </source>
</evidence>
<dbReference type="Pfam" id="PF00990">
    <property type="entry name" value="GGDEF"/>
    <property type="match status" value="1"/>
</dbReference>
<dbReference type="InterPro" id="IPR000160">
    <property type="entry name" value="GGDEF_dom"/>
</dbReference>
<dbReference type="SUPFAM" id="SSF55073">
    <property type="entry name" value="Nucleotide cyclase"/>
    <property type="match status" value="1"/>
</dbReference>
<evidence type="ECO:0000259" key="2">
    <source>
        <dbReference type="PROSITE" id="PS50883"/>
    </source>
</evidence>
<reference evidence="4" key="1">
    <citation type="submission" date="2021-01" db="EMBL/GenBank/DDBJ databases">
        <title>Whole genome shotgun sequence of Actinoplanes nipponensis NBRC 14063.</title>
        <authorList>
            <person name="Komaki H."/>
            <person name="Tamura T."/>
        </authorList>
    </citation>
    <scope>NUCLEOTIDE SEQUENCE</scope>
    <source>
        <strain evidence="4">NBRC 14063</strain>
    </source>
</reference>
<dbReference type="InterPro" id="IPR043128">
    <property type="entry name" value="Rev_trsase/Diguanyl_cyclase"/>
</dbReference>
<dbReference type="SMART" id="SM00267">
    <property type="entry name" value="GGDEF"/>
    <property type="match status" value="1"/>
</dbReference>
<dbReference type="CDD" id="cd01949">
    <property type="entry name" value="GGDEF"/>
    <property type="match status" value="1"/>
</dbReference>
<evidence type="ECO:0000256" key="1">
    <source>
        <dbReference type="SAM" id="Phobius"/>
    </source>
</evidence>
<feature type="transmembrane region" description="Helical" evidence="1">
    <location>
        <begin position="178"/>
        <end position="201"/>
    </location>
</feature>
<dbReference type="Pfam" id="PF00563">
    <property type="entry name" value="EAL"/>
    <property type="match status" value="1"/>
</dbReference>
<evidence type="ECO:0000259" key="3">
    <source>
        <dbReference type="PROSITE" id="PS50887"/>
    </source>
</evidence>
<keyword evidence="1" id="KW-0472">Membrane</keyword>
<evidence type="ECO:0000313" key="4">
    <source>
        <dbReference type="EMBL" id="GIE51472.1"/>
    </source>
</evidence>
<evidence type="ECO:0000313" key="5">
    <source>
        <dbReference type="Proteomes" id="UP000647172"/>
    </source>
</evidence>
<dbReference type="InterPro" id="IPR052155">
    <property type="entry name" value="Biofilm_reg_signaling"/>
</dbReference>
<feature type="domain" description="EAL" evidence="2">
    <location>
        <begin position="388"/>
        <end position="645"/>
    </location>
</feature>
<dbReference type="Gene3D" id="3.20.20.450">
    <property type="entry name" value="EAL domain"/>
    <property type="match status" value="1"/>
</dbReference>
<dbReference type="SUPFAM" id="SSF141868">
    <property type="entry name" value="EAL domain-like"/>
    <property type="match status" value="1"/>
</dbReference>
<proteinExistence type="predicted"/>
<dbReference type="PROSITE" id="PS50883">
    <property type="entry name" value="EAL"/>
    <property type="match status" value="1"/>
</dbReference>
<feature type="domain" description="GGDEF" evidence="3">
    <location>
        <begin position="248"/>
        <end position="379"/>
    </location>
</feature>
<accession>A0A919MNY4</accession>
<gene>
    <name evidence="4" type="ORF">Ani05nite_50060</name>
</gene>
<dbReference type="SMART" id="SM00052">
    <property type="entry name" value="EAL"/>
    <property type="match status" value="1"/>
</dbReference>
<organism evidence="4 5">
    <name type="scientific">Actinoplanes nipponensis</name>
    <dbReference type="NCBI Taxonomy" id="135950"/>
    <lineage>
        <taxon>Bacteria</taxon>
        <taxon>Bacillati</taxon>
        <taxon>Actinomycetota</taxon>
        <taxon>Actinomycetes</taxon>
        <taxon>Micromonosporales</taxon>
        <taxon>Micromonosporaceae</taxon>
        <taxon>Actinoplanes</taxon>
    </lineage>
</organism>
<dbReference type="PROSITE" id="PS50887">
    <property type="entry name" value="GGDEF"/>
    <property type="match status" value="1"/>
</dbReference>